<feature type="region of interest" description="Disordered" evidence="1">
    <location>
        <begin position="457"/>
        <end position="535"/>
    </location>
</feature>
<feature type="compositionally biased region" description="Low complexity" evidence="1">
    <location>
        <begin position="179"/>
        <end position="190"/>
    </location>
</feature>
<dbReference type="GO" id="GO:0046983">
    <property type="term" value="F:protein dimerization activity"/>
    <property type="evidence" value="ECO:0007669"/>
    <property type="project" value="InterPro"/>
</dbReference>
<dbReference type="STRING" id="39966.A0A369KC23"/>
<dbReference type="InterPro" id="IPR036638">
    <property type="entry name" value="HLH_DNA-bd_sf"/>
</dbReference>
<feature type="region of interest" description="Disordered" evidence="1">
    <location>
        <begin position="179"/>
        <end position="203"/>
    </location>
</feature>
<organism evidence="3 4">
    <name type="scientific">Hypsizygus marmoreus</name>
    <name type="common">White beech mushroom</name>
    <name type="synonym">Agaricus marmoreus</name>
    <dbReference type="NCBI Taxonomy" id="39966"/>
    <lineage>
        <taxon>Eukaryota</taxon>
        <taxon>Fungi</taxon>
        <taxon>Dikarya</taxon>
        <taxon>Basidiomycota</taxon>
        <taxon>Agaricomycotina</taxon>
        <taxon>Agaricomycetes</taxon>
        <taxon>Agaricomycetidae</taxon>
        <taxon>Agaricales</taxon>
        <taxon>Tricholomatineae</taxon>
        <taxon>Lyophyllaceae</taxon>
        <taxon>Hypsizygus</taxon>
    </lineage>
</organism>
<dbReference type="Proteomes" id="UP000076154">
    <property type="component" value="Unassembled WGS sequence"/>
</dbReference>
<dbReference type="AlphaFoldDB" id="A0A369KC23"/>
<feature type="compositionally biased region" description="Low complexity" evidence="1">
    <location>
        <begin position="286"/>
        <end position="298"/>
    </location>
</feature>
<dbReference type="PANTHER" id="PTHR47336">
    <property type="entry name" value="TRANSCRIPTION FACTOR HMS1-RELATED"/>
    <property type="match status" value="1"/>
</dbReference>
<comment type="caution">
    <text evidence="3">The sequence shown here is derived from an EMBL/GenBank/DDBJ whole genome shotgun (WGS) entry which is preliminary data.</text>
</comment>
<gene>
    <name evidence="3" type="ORF">Hypma_007232</name>
</gene>
<evidence type="ECO:0000313" key="3">
    <source>
        <dbReference type="EMBL" id="RDB30417.1"/>
    </source>
</evidence>
<accession>A0A369KC23</accession>
<protein>
    <recommendedName>
        <fullName evidence="2">BHLH domain-containing protein</fullName>
    </recommendedName>
</protein>
<dbReference type="InterPro" id="IPR052099">
    <property type="entry name" value="Regulatory_TF_Diverse"/>
</dbReference>
<dbReference type="PANTHER" id="PTHR47336:SF2">
    <property type="entry name" value="TRANSCRIPTION FACTOR HMS1-RELATED"/>
    <property type="match status" value="1"/>
</dbReference>
<reference evidence="3" key="1">
    <citation type="submission" date="2018-04" db="EMBL/GenBank/DDBJ databases">
        <title>Whole genome sequencing of Hypsizygus marmoreus.</title>
        <authorList>
            <person name="Choi I.-G."/>
            <person name="Min B."/>
            <person name="Kim J.-G."/>
            <person name="Kim S."/>
            <person name="Oh Y.-L."/>
            <person name="Kong W.-S."/>
            <person name="Park H."/>
            <person name="Jeong J."/>
            <person name="Song E.-S."/>
        </authorList>
    </citation>
    <scope>NUCLEOTIDE SEQUENCE [LARGE SCALE GENOMIC DNA]</scope>
    <source>
        <strain evidence="3">51987-8</strain>
    </source>
</reference>
<proteinExistence type="predicted"/>
<dbReference type="OrthoDB" id="2133190at2759"/>
<dbReference type="Gene3D" id="4.10.280.10">
    <property type="entry name" value="Helix-loop-helix DNA-binding domain"/>
    <property type="match status" value="1"/>
</dbReference>
<feature type="compositionally biased region" description="Basic and acidic residues" evidence="1">
    <location>
        <begin position="508"/>
        <end position="519"/>
    </location>
</feature>
<dbReference type="EMBL" id="LUEZ02000005">
    <property type="protein sequence ID" value="RDB30417.1"/>
    <property type="molecule type" value="Genomic_DNA"/>
</dbReference>
<dbReference type="SUPFAM" id="SSF47459">
    <property type="entry name" value="HLH, helix-loop-helix DNA-binding domain"/>
    <property type="match status" value="1"/>
</dbReference>
<feature type="compositionally biased region" description="Low complexity" evidence="1">
    <location>
        <begin position="48"/>
        <end position="65"/>
    </location>
</feature>
<feature type="compositionally biased region" description="Low complexity" evidence="1">
    <location>
        <begin position="1"/>
        <end position="26"/>
    </location>
</feature>
<feature type="region of interest" description="Disordered" evidence="1">
    <location>
        <begin position="278"/>
        <end position="330"/>
    </location>
</feature>
<sequence>MDFFVPSPSSSGSESRSSYSPRLMSSDLGLDPSDPLNLLLHNTSQTHDSQSGNSSMDDSSQEGSSPPDWSQLSALWPDQDLGTHIKSYPEVMNFSDLTALPMDIDFNPSISIEPSALHFNPIKYNINANYSYDGVIPSYTDDLLTTQFPFTFQSPYDSTTSSNGSPLLSALGHRRLSITSSSSSSGASLSPVPESAPSPPTVRDAVDFTTAITMDTKPIFSNDPAAELAERVRRSAGVMLALPMSAQLQALENQQAMLSAPNASPTVAPKLPIPRLPRHVSQSVGSASSASSAASTPPLSTPSPPPASAQETPSMSQLPLPRPKTSHTTIERRYRTNLNSCIWSVRMAVPALRVVEDREGGKKRAPNKVLVSSDPLKLEGADGSVDIVDERGFIDGVKVARKCSKANILRKAVEYIRVLKKREHRLTAEQSGLKSLISGLVGGPALLREWEREWREQFGGPEKDEVEGEMEEGDDDDSDIEQDDAEEEAGRKRKRGKVAAPSTAPVMKQEKEKKEKKPPMETNGVFPEKRKRGRPRKVIPVVPPVPAVVQDQIMDSAPMAAHGQTEQGQSPQQYLLATFALFSFFNSPLTSSSSSDPSHVHTGTVLNGPTVVVDGQGSWGFTEYVQVFHLAVSVLVLLSFISTWVGFGLGGSGSLRSWIRGVRKEKKTKAEWVKAGEECVLAGTKQDVPLSTRFQIYHQISSWSGAGVSEMATAAMTLYGTGGILAGLARIKARAVWAATKAKVHARAPGTSINVYERMVLDGVSLDAAIERFGDAVEEKGSSPIQVLASALVKERVRKHLGLLFIGSVCGSVDDEAVREVTEQEIVERQQTITAAKELGGHVGDLGRKLERAWKATADCYDDIREGEEAGINGEIMSLFTALVLYRRVFSSIGNGASALLSPPPSPGREDTSDAGVLRRALGSRAFEEWEALEDARDRAVDMVVELERRSVGLD</sequence>
<feature type="domain" description="BHLH" evidence="2">
    <location>
        <begin position="322"/>
        <end position="419"/>
    </location>
</feature>
<dbReference type="InParanoid" id="A0A369KC23"/>
<dbReference type="SMART" id="SM00353">
    <property type="entry name" value="HLH"/>
    <property type="match status" value="1"/>
</dbReference>
<feature type="region of interest" description="Disordered" evidence="1">
    <location>
        <begin position="1"/>
        <end position="71"/>
    </location>
</feature>
<dbReference type="InterPro" id="IPR011598">
    <property type="entry name" value="bHLH_dom"/>
</dbReference>
<keyword evidence="4" id="KW-1185">Reference proteome</keyword>
<dbReference type="Pfam" id="PF00010">
    <property type="entry name" value="HLH"/>
    <property type="match status" value="1"/>
</dbReference>
<evidence type="ECO:0000259" key="2">
    <source>
        <dbReference type="PROSITE" id="PS50888"/>
    </source>
</evidence>
<feature type="compositionally biased region" description="Acidic residues" evidence="1">
    <location>
        <begin position="464"/>
        <end position="487"/>
    </location>
</feature>
<dbReference type="PROSITE" id="PS50888">
    <property type="entry name" value="BHLH"/>
    <property type="match status" value="1"/>
</dbReference>
<evidence type="ECO:0000313" key="4">
    <source>
        <dbReference type="Proteomes" id="UP000076154"/>
    </source>
</evidence>
<evidence type="ECO:0000256" key="1">
    <source>
        <dbReference type="SAM" id="MobiDB-lite"/>
    </source>
</evidence>
<name>A0A369KC23_HYPMA</name>